<comment type="caution">
    <text evidence="4">The sequence shown here is derived from an EMBL/GenBank/DDBJ whole genome shotgun (WGS) entry which is preliminary data.</text>
</comment>
<proteinExistence type="inferred from homology"/>
<evidence type="ECO:0000313" key="5">
    <source>
        <dbReference type="Proteomes" id="UP000035763"/>
    </source>
</evidence>
<reference evidence="4 5" key="1">
    <citation type="journal article" date="2013" name="ISME J.">
        <title>A metabolic model for members of the genus Tetrasphaera involved in enhanced biological phosphorus removal.</title>
        <authorList>
            <person name="Kristiansen R."/>
            <person name="Nguyen H.T.T."/>
            <person name="Saunders A.M."/>
            <person name="Nielsen J.L."/>
            <person name="Wimmer R."/>
            <person name="Le V.Q."/>
            <person name="McIlroy S.J."/>
            <person name="Petrovski S."/>
            <person name="Seviour R.J."/>
            <person name="Calteau A."/>
            <person name="Nielsen K.L."/>
            <person name="Nielsen P.H."/>
        </authorList>
    </citation>
    <scope>NUCLEOTIDE SEQUENCE [LARGE SCALE GENOMIC DNA]</scope>
    <source>
        <strain evidence="4 5">Ben110</strain>
    </source>
</reference>
<dbReference type="InterPro" id="IPR016193">
    <property type="entry name" value="Cytidine_deaminase-like"/>
</dbReference>
<dbReference type="PANTHER" id="PTHR30592">
    <property type="entry name" value="FORMATE DEHYDROGENASE"/>
    <property type="match status" value="1"/>
</dbReference>
<dbReference type="HAMAP" id="MF_00187">
    <property type="entry name" value="FdhD"/>
    <property type="match status" value="1"/>
</dbReference>
<evidence type="ECO:0000256" key="2">
    <source>
        <dbReference type="ARBA" id="ARBA00023150"/>
    </source>
</evidence>
<dbReference type="PIRSF" id="PIRSF015626">
    <property type="entry name" value="FdhD"/>
    <property type="match status" value="1"/>
</dbReference>
<dbReference type="Proteomes" id="UP000035763">
    <property type="component" value="Unassembled WGS sequence"/>
</dbReference>
<feature type="active site" description="Cysteine persulfide intermediate" evidence="3">
    <location>
        <position position="123"/>
    </location>
</feature>
<evidence type="ECO:0000256" key="3">
    <source>
        <dbReference type="HAMAP-Rule" id="MF_00187"/>
    </source>
</evidence>
<accession>W6JYE0</accession>
<evidence type="ECO:0000256" key="1">
    <source>
        <dbReference type="ARBA" id="ARBA00022490"/>
    </source>
</evidence>
<sequence>MGRVTARLPVTKVRYADPSGARRRADVVAVEEPLEVRAGGQVLTVTMRTPGDDLDLVHGWLLAEGVLRRAEDLRTARYCAGAVETGPDGTPQNTYNVLDVDLAPEALAAVPAAQRLGLTSSACGVCGSASIEVLAAKLPGGGLADVDTTLDIATIPELVEGLGAAQRTFAKTGGTHAAALYGAGGELRSAAEDVGRHNAVDKVIGAALRAGAEVPFGGILLVSSRASFEIVQKAAMAGVPIVIALSAPSSLAVEAARDLGMTLLAFARGESVNMYVGGERLRPPS</sequence>
<dbReference type="EMBL" id="CAJA01000331">
    <property type="protein sequence ID" value="CCH74152.1"/>
    <property type="molecule type" value="Genomic_DNA"/>
</dbReference>
<comment type="subcellular location">
    <subcellularLocation>
        <location evidence="3">Cytoplasm</location>
    </subcellularLocation>
</comment>
<dbReference type="PANTHER" id="PTHR30592:SF1">
    <property type="entry name" value="SULFUR CARRIER PROTEIN FDHD"/>
    <property type="match status" value="1"/>
</dbReference>
<dbReference type="GO" id="GO:0097163">
    <property type="term" value="F:sulfur carrier activity"/>
    <property type="evidence" value="ECO:0007669"/>
    <property type="project" value="UniProtKB-UniRule"/>
</dbReference>
<name>W6JYE0_9MICO</name>
<dbReference type="InterPro" id="IPR003786">
    <property type="entry name" value="FdhD"/>
</dbReference>
<gene>
    <name evidence="3 4" type="primary">fdhD</name>
    <name evidence="4" type="ORF">BN11_3970005</name>
</gene>
<comment type="caution">
    <text evidence="3">Lacks conserved residue(s) required for the propagation of feature annotation.</text>
</comment>
<dbReference type="NCBIfam" id="NF001943">
    <property type="entry name" value="PRK00724.1-2"/>
    <property type="match status" value="1"/>
</dbReference>
<dbReference type="NCBIfam" id="TIGR00129">
    <property type="entry name" value="fdhD_narQ"/>
    <property type="match status" value="1"/>
</dbReference>
<dbReference type="RefSeq" id="WP_048699629.1">
    <property type="nucleotide sequence ID" value="NZ_HG764815.1"/>
</dbReference>
<dbReference type="AlphaFoldDB" id="W6JYE0"/>
<dbReference type="GO" id="GO:0016783">
    <property type="term" value="F:sulfurtransferase activity"/>
    <property type="evidence" value="ECO:0007669"/>
    <property type="project" value="InterPro"/>
</dbReference>
<comment type="function">
    <text evidence="3">Required for formate dehydrogenase (FDH) activity. Acts as a sulfur carrier protein that transfers sulfur from IscS to the molybdenum cofactor prior to its insertion into FDH.</text>
</comment>
<keyword evidence="5" id="KW-1185">Reference proteome</keyword>
<keyword evidence="2 3" id="KW-0501">Molybdenum cofactor biosynthesis</keyword>
<dbReference type="STRING" id="1193182.BN11_3970005"/>
<comment type="similarity">
    <text evidence="3">Belongs to the FdhD family.</text>
</comment>
<organism evidence="4 5">
    <name type="scientific">Nostocoides australiense Ben110</name>
    <dbReference type="NCBI Taxonomy" id="1193182"/>
    <lineage>
        <taxon>Bacteria</taxon>
        <taxon>Bacillati</taxon>
        <taxon>Actinomycetota</taxon>
        <taxon>Actinomycetes</taxon>
        <taxon>Micrococcales</taxon>
        <taxon>Intrasporangiaceae</taxon>
        <taxon>Nostocoides</taxon>
    </lineage>
</organism>
<protein>
    <recommendedName>
        <fullName evidence="3">Sulfur carrier protein FdhD</fullName>
    </recommendedName>
</protein>
<dbReference type="GO" id="GO:0006777">
    <property type="term" value="P:Mo-molybdopterin cofactor biosynthetic process"/>
    <property type="evidence" value="ECO:0007669"/>
    <property type="project" value="UniProtKB-UniRule"/>
</dbReference>
<keyword evidence="1 3" id="KW-0963">Cytoplasm</keyword>
<dbReference type="Gene3D" id="3.10.20.10">
    <property type="match status" value="1"/>
</dbReference>
<evidence type="ECO:0000313" key="4">
    <source>
        <dbReference type="EMBL" id="CCH74152.1"/>
    </source>
</evidence>
<dbReference type="Gene3D" id="3.40.140.10">
    <property type="entry name" value="Cytidine Deaminase, domain 2"/>
    <property type="match status" value="1"/>
</dbReference>
<dbReference type="OrthoDB" id="3197277at2"/>
<dbReference type="Pfam" id="PF02634">
    <property type="entry name" value="FdhD-NarQ"/>
    <property type="match status" value="1"/>
</dbReference>
<dbReference type="SUPFAM" id="SSF53927">
    <property type="entry name" value="Cytidine deaminase-like"/>
    <property type="match status" value="1"/>
</dbReference>
<dbReference type="GO" id="GO:0005737">
    <property type="term" value="C:cytoplasm"/>
    <property type="evidence" value="ECO:0007669"/>
    <property type="project" value="UniProtKB-SubCell"/>
</dbReference>